<dbReference type="Pfam" id="PF01807">
    <property type="entry name" value="Zn_ribbon_DnaG"/>
    <property type="match status" value="1"/>
</dbReference>
<evidence type="ECO:0000256" key="10">
    <source>
        <dbReference type="ARBA" id="ARBA00023125"/>
    </source>
</evidence>
<accession>A0ABY5R9K8</accession>
<evidence type="ECO:0000256" key="7">
    <source>
        <dbReference type="ARBA" id="ARBA00022771"/>
    </source>
</evidence>
<dbReference type="Pfam" id="PF08275">
    <property type="entry name" value="DNAG_N"/>
    <property type="match status" value="1"/>
</dbReference>
<feature type="domain" description="Toprim" evidence="13">
    <location>
        <begin position="256"/>
        <end position="335"/>
    </location>
</feature>
<dbReference type="SMART" id="SM00493">
    <property type="entry name" value="TOPRIM"/>
    <property type="match status" value="1"/>
</dbReference>
<dbReference type="Gene3D" id="3.40.1360.10">
    <property type="match status" value="1"/>
</dbReference>
<comment type="domain">
    <text evidence="12">Contains an N-terminal zinc-binding domain, a central core domain that contains the primase activity, and a C-terminal DnaB-binding domain.</text>
</comment>
<dbReference type="Proteomes" id="UP001059252">
    <property type="component" value="Chromosome"/>
</dbReference>
<evidence type="ECO:0000259" key="13">
    <source>
        <dbReference type="PROSITE" id="PS50880"/>
    </source>
</evidence>
<keyword evidence="7 12" id="KW-0863">Zinc-finger</keyword>
<keyword evidence="5 12" id="KW-0235">DNA replication</keyword>
<dbReference type="InterPro" id="IPR006295">
    <property type="entry name" value="DNA_primase_DnaG"/>
</dbReference>
<dbReference type="InterPro" id="IPR006171">
    <property type="entry name" value="TOPRIM_dom"/>
</dbReference>
<dbReference type="PROSITE" id="PS50880">
    <property type="entry name" value="TOPRIM"/>
    <property type="match status" value="1"/>
</dbReference>
<keyword evidence="6 12" id="KW-0479">Metal-binding</keyword>
<dbReference type="InterPro" id="IPR030846">
    <property type="entry name" value="DnaG_bac"/>
</dbReference>
<keyword evidence="1 12" id="KW-0240">DNA-directed RNA polymerase</keyword>
<comment type="similarity">
    <text evidence="12">Belongs to the DnaG primase family.</text>
</comment>
<dbReference type="NCBIfam" id="TIGR01391">
    <property type="entry name" value="dnaG"/>
    <property type="match status" value="1"/>
</dbReference>
<keyword evidence="8 12" id="KW-0862">Zinc</keyword>
<keyword evidence="15" id="KW-1185">Reference proteome</keyword>
<dbReference type="SMART" id="SM00400">
    <property type="entry name" value="ZnF_CHCC"/>
    <property type="match status" value="1"/>
</dbReference>
<keyword evidence="9" id="KW-0460">Magnesium</keyword>
<dbReference type="RefSeq" id="WP_258211165.1">
    <property type="nucleotide sequence ID" value="NZ_CP102734.1"/>
</dbReference>
<dbReference type="InterPro" id="IPR034151">
    <property type="entry name" value="TOPRIM_DnaG_bac"/>
</dbReference>
<dbReference type="InterPro" id="IPR037068">
    <property type="entry name" value="DNA_primase_core_N_sf"/>
</dbReference>
<dbReference type="InterPro" id="IPR036977">
    <property type="entry name" value="DNA_primase_Znf_CHC2"/>
</dbReference>
<organism evidence="14 15">
    <name type="scientific">Mycoplasma iguanae</name>
    <dbReference type="NCBI Taxonomy" id="292461"/>
    <lineage>
        <taxon>Bacteria</taxon>
        <taxon>Bacillati</taxon>
        <taxon>Mycoplasmatota</taxon>
        <taxon>Mollicutes</taxon>
        <taxon>Mycoplasmataceae</taxon>
        <taxon>Mycoplasma</taxon>
    </lineage>
</organism>
<evidence type="ECO:0000256" key="11">
    <source>
        <dbReference type="ARBA" id="ARBA00023163"/>
    </source>
</evidence>
<dbReference type="SUPFAM" id="SSF57783">
    <property type="entry name" value="Zinc beta-ribbon"/>
    <property type="match status" value="1"/>
</dbReference>
<evidence type="ECO:0000256" key="9">
    <source>
        <dbReference type="ARBA" id="ARBA00022842"/>
    </source>
</evidence>
<keyword evidence="2 12" id="KW-0639">Primosome</keyword>
<keyword evidence="11 12" id="KW-0804">Transcription</keyword>
<gene>
    <name evidence="12 14" type="primary">dnaG</name>
    <name evidence="14" type="ORF">NV226_01640</name>
</gene>
<dbReference type="CDD" id="cd03364">
    <property type="entry name" value="TOPRIM_DnaG_primases"/>
    <property type="match status" value="1"/>
</dbReference>
<evidence type="ECO:0000256" key="3">
    <source>
        <dbReference type="ARBA" id="ARBA00022679"/>
    </source>
</evidence>
<keyword evidence="10 12" id="KW-0238">DNA-binding</keyword>
<evidence type="ECO:0000256" key="1">
    <source>
        <dbReference type="ARBA" id="ARBA00022478"/>
    </source>
</evidence>
<evidence type="ECO:0000256" key="6">
    <source>
        <dbReference type="ARBA" id="ARBA00022723"/>
    </source>
</evidence>
<evidence type="ECO:0000256" key="4">
    <source>
        <dbReference type="ARBA" id="ARBA00022695"/>
    </source>
</evidence>
<dbReference type="EMBL" id="CP102734">
    <property type="protein sequence ID" value="UVD81991.1"/>
    <property type="molecule type" value="Genomic_DNA"/>
</dbReference>
<comment type="cofactor">
    <cofactor evidence="12">
        <name>Zn(2+)</name>
        <dbReference type="ChEBI" id="CHEBI:29105"/>
    </cofactor>
    <text evidence="12">Binds 1 zinc ion per monomer.</text>
</comment>
<evidence type="ECO:0000313" key="15">
    <source>
        <dbReference type="Proteomes" id="UP001059252"/>
    </source>
</evidence>
<dbReference type="Gene3D" id="3.90.580.10">
    <property type="entry name" value="Zinc finger, CHC2-type domain"/>
    <property type="match status" value="1"/>
</dbReference>
<dbReference type="SUPFAM" id="SSF56731">
    <property type="entry name" value="DNA primase core"/>
    <property type="match status" value="1"/>
</dbReference>
<comment type="function">
    <text evidence="12">RNA polymerase that catalyzes the synthesis of short RNA molecules used as primers for DNA polymerase during DNA replication.</text>
</comment>
<dbReference type="HAMAP" id="MF_00974">
    <property type="entry name" value="DNA_primase_DnaG"/>
    <property type="match status" value="1"/>
</dbReference>
<keyword evidence="3 12" id="KW-0808">Transferase</keyword>
<protein>
    <recommendedName>
        <fullName evidence="12">DNA primase</fullName>
        <ecNumber evidence="12">2.7.7.101</ecNumber>
    </recommendedName>
</protein>
<dbReference type="EC" id="2.7.7.101" evidence="12"/>
<evidence type="ECO:0000256" key="8">
    <source>
        <dbReference type="ARBA" id="ARBA00022833"/>
    </source>
</evidence>
<comment type="subunit">
    <text evidence="12">Monomer. Interacts with DnaB.</text>
</comment>
<dbReference type="Pfam" id="PF13155">
    <property type="entry name" value="Toprim_2"/>
    <property type="match status" value="1"/>
</dbReference>
<reference evidence="14" key="1">
    <citation type="submission" date="2022-08" db="EMBL/GenBank/DDBJ databases">
        <title>Complete genome of Mycoplasma iguanae type strain 2327.</title>
        <authorList>
            <person name="Spergser J."/>
        </authorList>
    </citation>
    <scope>NUCLEOTIDE SEQUENCE</scope>
    <source>
        <strain evidence="14">2327</strain>
    </source>
</reference>
<evidence type="ECO:0000256" key="12">
    <source>
        <dbReference type="HAMAP-Rule" id="MF_00974"/>
    </source>
</evidence>
<comment type="catalytic activity">
    <reaction evidence="12">
        <text>ssDNA + n NTP = ssDNA/pppN(pN)n-1 hybrid + (n-1) diphosphate.</text>
        <dbReference type="EC" id="2.7.7.101"/>
    </reaction>
</comment>
<evidence type="ECO:0000256" key="5">
    <source>
        <dbReference type="ARBA" id="ARBA00022705"/>
    </source>
</evidence>
<dbReference type="InterPro" id="IPR002694">
    <property type="entry name" value="Znf_CHC2"/>
</dbReference>
<dbReference type="InterPro" id="IPR013264">
    <property type="entry name" value="DNAG_N"/>
</dbReference>
<evidence type="ECO:0000256" key="2">
    <source>
        <dbReference type="ARBA" id="ARBA00022515"/>
    </source>
</evidence>
<dbReference type="Gene3D" id="3.90.980.10">
    <property type="entry name" value="DNA primase, catalytic core, N-terminal domain"/>
    <property type="match status" value="1"/>
</dbReference>
<dbReference type="PANTHER" id="PTHR30313:SF2">
    <property type="entry name" value="DNA PRIMASE"/>
    <property type="match status" value="1"/>
</dbReference>
<keyword evidence="4 12" id="KW-0548">Nucleotidyltransferase</keyword>
<dbReference type="InterPro" id="IPR050219">
    <property type="entry name" value="DnaG_primase"/>
</dbReference>
<proteinExistence type="inferred from homology"/>
<sequence length="604" mass="70187">MSQNNSNIINEIVLNTDIIEIISTHVNLQQKGKNFWGICPFHEDTNPSMSVSSQKALFKCFVCGKGGNAVQFLMLFNKWDYITTINHLAQLQGINLNLKKENDFYTIQYSEQEKKMLEAIKSSMALFKLEIFSNSSLNSVLKNYLENRNIDADIINEFNIGYAPDNYLNTLNVKKIEQSILINASLMTENLQPFFKNRLIFGIKNHQGDMVGFSGRTLDPEAKTSKYINSAESSIFQKSKILYNFSTAKDFINHTKEVLVVEGFMDVIAYHRAGIKNVVAIMGTALTEDHLKLLKKTKVILNLDGDLAGKNATEKSLILLIKNNIENFVIVNPTNLDPDEILKDQGVNALKKLYEKRILGIEFLYDLYKTKVKNTFESTVEFKQKFSYLLSFLDTEKQNYFLLKAKTELNIELVIYRENFKARQKDFYEPIDFIADDQQLFSNETKKERYQNFQKNHENNFVKYNRLNNFLVENQNHIKLAKEVIYLLLKNPSFLKLSLSDRPILWHDVKYKRIVDHLVHEAIGLTLIPPLNENDLKELENLKTETEQLEKFAYSNNFSDLKYAIEKYQKILKQDLNKQVLNNLTKENDPKLLEQLNKNIKKHN</sequence>
<evidence type="ECO:0000313" key="14">
    <source>
        <dbReference type="EMBL" id="UVD81991.1"/>
    </source>
</evidence>
<feature type="zinc finger region" description="CHC2-type" evidence="12">
    <location>
        <begin position="39"/>
        <end position="63"/>
    </location>
</feature>
<dbReference type="PANTHER" id="PTHR30313">
    <property type="entry name" value="DNA PRIMASE"/>
    <property type="match status" value="1"/>
</dbReference>
<name>A0ABY5R9K8_9MOLU</name>